<accession>A0A6A4SW38</accession>
<gene>
    <name evidence="1" type="ORF">F2P81_007691</name>
</gene>
<evidence type="ECO:0000313" key="1">
    <source>
        <dbReference type="EMBL" id="KAF0039456.1"/>
    </source>
</evidence>
<sequence>MEELSKRAQHHGEHWSKQTALKWPLRFSAQVSELNLSYWCEEERPSFNTQRDKLQIDLSKTKQAVVTATHYDCDLHTWMYLQGPRCVCMAKTVTPAASREEAEVVLFRRCENRCQELTVHFLDGRSSMHRLRLNIAVFLLTSDNTVRGRVRT</sequence>
<proteinExistence type="predicted"/>
<reference evidence="1 2" key="1">
    <citation type="submission" date="2019-06" db="EMBL/GenBank/DDBJ databases">
        <title>Draft genomes of female and male turbot (Scophthalmus maximus).</title>
        <authorList>
            <person name="Xu H."/>
            <person name="Xu X.-W."/>
            <person name="Shao C."/>
            <person name="Chen S."/>
        </authorList>
    </citation>
    <scope>NUCLEOTIDE SEQUENCE [LARGE SCALE GENOMIC DNA]</scope>
    <source>
        <strain evidence="1">Ysfricsl-2016a</strain>
        <tissue evidence="1">Blood</tissue>
    </source>
</reference>
<name>A0A6A4SW38_SCOMX</name>
<dbReference type="Proteomes" id="UP000438429">
    <property type="component" value="Unassembled WGS sequence"/>
</dbReference>
<protein>
    <submittedName>
        <fullName evidence="1">Uncharacterized protein</fullName>
    </submittedName>
</protein>
<organism evidence="1 2">
    <name type="scientific">Scophthalmus maximus</name>
    <name type="common">Turbot</name>
    <name type="synonym">Psetta maxima</name>
    <dbReference type="NCBI Taxonomy" id="52904"/>
    <lineage>
        <taxon>Eukaryota</taxon>
        <taxon>Metazoa</taxon>
        <taxon>Chordata</taxon>
        <taxon>Craniata</taxon>
        <taxon>Vertebrata</taxon>
        <taxon>Euteleostomi</taxon>
        <taxon>Actinopterygii</taxon>
        <taxon>Neopterygii</taxon>
        <taxon>Teleostei</taxon>
        <taxon>Neoteleostei</taxon>
        <taxon>Acanthomorphata</taxon>
        <taxon>Carangaria</taxon>
        <taxon>Pleuronectiformes</taxon>
        <taxon>Pleuronectoidei</taxon>
        <taxon>Scophthalmidae</taxon>
        <taxon>Scophthalmus</taxon>
    </lineage>
</organism>
<comment type="caution">
    <text evidence="1">The sequence shown here is derived from an EMBL/GenBank/DDBJ whole genome shotgun (WGS) entry which is preliminary data.</text>
</comment>
<evidence type="ECO:0000313" key="2">
    <source>
        <dbReference type="Proteomes" id="UP000438429"/>
    </source>
</evidence>
<dbReference type="AlphaFoldDB" id="A0A6A4SW38"/>
<dbReference type="EMBL" id="VEVO01000007">
    <property type="protein sequence ID" value="KAF0039456.1"/>
    <property type="molecule type" value="Genomic_DNA"/>
</dbReference>